<evidence type="ECO:0000313" key="4">
    <source>
        <dbReference type="EMBL" id="GGK12616.1"/>
    </source>
</evidence>
<dbReference type="Pfam" id="PF25917">
    <property type="entry name" value="BSH_RND"/>
    <property type="match status" value="1"/>
</dbReference>
<evidence type="ECO:0000256" key="2">
    <source>
        <dbReference type="SAM" id="Phobius"/>
    </source>
</evidence>
<dbReference type="GO" id="GO:0015562">
    <property type="term" value="F:efflux transmembrane transporter activity"/>
    <property type="evidence" value="ECO:0007669"/>
    <property type="project" value="InterPro"/>
</dbReference>
<dbReference type="InterPro" id="IPR006143">
    <property type="entry name" value="RND_pump_MFP"/>
</dbReference>
<name>A0A8J3BG51_9FLAO</name>
<keyword evidence="5" id="KW-1185">Reference proteome</keyword>
<proteinExistence type="inferred from homology"/>
<dbReference type="Proteomes" id="UP000612329">
    <property type="component" value="Unassembled WGS sequence"/>
</dbReference>
<dbReference type="NCBIfam" id="TIGR01730">
    <property type="entry name" value="RND_mfp"/>
    <property type="match status" value="1"/>
</dbReference>
<dbReference type="Gene3D" id="2.40.420.20">
    <property type="match status" value="1"/>
</dbReference>
<organism evidence="4 5">
    <name type="scientific">Yeosuana aromativorans</name>
    <dbReference type="NCBI Taxonomy" id="288019"/>
    <lineage>
        <taxon>Bacteria</taxon>
        <taxon>Pseudomonadati</taxon>
        <taxon>Bacteroidota</taxon>
        <taxon>Flavobacteriia</taxon>
        <taxon>Flavobacteriales</taxon>
        <taxon>Flavobacteriaceae</taxon>
        <taxon>Yeosuana</taxon>
    </lineage>
</organism>
<evidence type="ECO:0000259" key="3">
    <source>
        <dbReference type="Pfam" id="PF25917"/>
    </source>
</evidence>
<protein>
    <submittedName>
        <fullName evidence="4">RND transporter MFP subunit</fullName>
    </submittedName>
</protein>
<keyword evidence="2" id="KW-0812">Transmembrane</keyword>
<dbReference type="Gene3D" id="1.10.287.470">
    <property type="entry name" value="Helix hairpin bin"/>
    <property type="match status" value="1"/>
</dbReference>
<evidence type="ECO:0000256" key="1">
    <source>
        <dbReference type="ARBA" id="ARBA00009477"/>
    </source>
</evidence>
<gene>
    <name evidence="4" type="ORF">GCM10007962_03670</name>
</gene>
<reference evidence="4" key="2">
    <citation type="submission" date="2020-09" db="EMBL/GenBank/DDBJ databases">
        <authorList>
            <person name="Sun Q."/>
            <person name="Ohkuma M."/>
        </authorList>
    </citation>
    <scope>NUCLEOTIDE SEQUENCE</scope>
    <source>
        <strain evidence="4">JCM 12862</strain>
    </source>
</reference>
<accession>A0A8J3BG51</accession>
<dbReference type="Gene3D" id="2.40.30.170">
    <property type="match status" value="1"/>
</dbReference>
<dbReference type="EMBL" id="BMNR01000001">
    <property type="protein sequence ID" value="GGK12616.1"/>
    <property type="molecule type" value="Genomic_DNA"/>
</dbReference>
<dbReference type="InterPro" id="IPR058625">
    <property type="entry name" value="MdtA-like_BSH"/>
</dbReference>
<dbReference type="RefSeq" id="WP_188649567.1">
    <property type="nucleotide sequence ID" value="NZ_BMNR01000001.1"/>
</dbReference>
<comment type="similarity">
    <text evidence="1">Belongs to the membrane fusion protein (MFP) (TC 8.A.1) family.</text>
</comment>
<dbReference type="Gene3D" id="2.40.50.100">
    <property type="match status" value="1"/>
</dbReference>
<evidence type="ECO:0000313" key="5">
    <source>
        <dbReference type="Proteomes" id="UP000612329"/>
    </source>
</evidence>
<dbReference type="PANTHER" id="PTHR30469">
    <property type="entry name" value="MULTIDRUG RESISTANCE PROTEIN MDTA"/>
    <property type="match status" value="1"/>
</dbReference>
<keyword evidence="2" id="KW-1133">Transmembrane helix</keyword>
<dbReference type="AlphaFoldDB" id="A0A8J3BG51"/>
<keyword evidence="2" id="KW-0472">Membrane</keyword>
<dbReference type="PROSITE" id="PS51257">
    <property type="entry name" value="PROKAR_LIPOPROTEIN"/>
    <property type="match status" value="1"/>
</dbReference>
<reference evidence="4" key="1">
    <citation type="journal article" date="2014" name="Int. J. Syst. Evol. Microbiol.">
        <title>Complete genome sequence of Corynebacterium casei LMG S-19264T (=DSM 44701T), isolated from a smear-ripened cheese.</title>
        <authorList>
            <consortium name="US DOE Joint Genome Institute (JGI-PGF)"/>
            <person name="Walter F."/>
            <person name="Albersmeier A."/>
            <person name="Kalinowski J."/>
            <person name="Ruckert C."/>
        </authorList>
    </citation>
    <scope>NUCLEOTIDE SEQUENCE</scope>
    <source>
        <strain evidence="4">JCM 12862</strain>
    </source>
</reference>
<comment type="caution">
    <text evidence="4">The sequence shown here is derived from an EMBL/GenBank/DDBJ whole genome shotgun (WGS) entry which is preliminary data.</text>
</comment>
<feature type="domain" description="Multidrug resistance protein MdtA-like barrel-sandwich hybrid" evidence="3">
    <location>
        <begin position="60"/>
        <end position="215"/>
    </location>
</feature>
<dbReference type="PANTHER" id="PTHR30469:SF33">
    <property type="entry name" value="SLR1207 PROTEIN"/>
    <property type="match status" value="1"/>
</dbReference>
<dbReference type="SUPFAM" id="SSF111369">
    <property type="entry name" value="HlyD-like secretion proteins"/>
    <property type="match status" value="1"/>
</dbReference>
<dbReference type="GO" id="GO:1990281">
    <property type="term" value="C:efflux pump complex"/>
    <property type="evidence" value="ECO:0007669"/>
    <property type="project" value="TreeGrafter"/>
</dbReference>
<sequence length="387" mass="42361">MKRTKTVILLVVIVACFATALIYLWQKNQEDPVTYATESPSEQTIVVKTMATGNIVPKEEVLIKPNVSGVIQDIYIEAGQYIKSGDLIAQIRVIPNVSSLTSAKNNIASSKTALETAKINFKTEESNYNRQKALFDKGVISENEFEGIKNTYLQAKQSVEQAQINLTSATQNYDIIKTGTTSGLGKIAQTQVRATISGMVLDVPVKEGNQVIEANNFNEGTSIASLADVKKMIFEGKVDESEVGKIKEGLPLEITVGAIENQKFDAVLDYIAPKGEAENGAIQFEIKGSIKSIDSTFIRAGLSANASIILDKAENVMAIREALVQYDRKTKQPYVEVEVGDQKFERRDLQLGISDGIFVEVKGGISKSDKIKVWNQIKGIPSYAQNN</sequence>
<feature type="transmembrane region" description="Helical" evidence="2">
    <location>
        <begin position="7"/>
        <end position="25"/>
    </location>
</feature>